<organism evidence="2 3">
    <name type="scientific">Phytophthora cactorum</name>
    <dbReference type="NCBI Taxonomy" id="29920"/>
    <lineage>
        <taxon>Eukaryota</taxon>
        <taxon>Sar</taxon>
        <taxon>Stramenopiles</taxon>
        <taxon>Oomycota</taxon>
        <taxon>Peronosporomycetes</taxon>
        <taxon>Peronosporales</taxon>
        <taxon>Peronosporaceae</taxon>
        <taxon>Phytophthora</taxon>
    </lineage>
</organism>
<comment type="caution">
    <text evidence="2">The sequence shown here is derived from an EMBL/GenBank/DDBJ whole genome shotgun (WGS) entry which is preliminary data.</text>
</comment>
<gene>
    <name evidence="2" type="ORF">PC117_g12447</name>
</gene>
<dbReference type="Pfam" id="PF08450">
    <property type="entry name" value="SGL"/>
    <property type="match status" value="1"/>
</dbReference>
<name>A0A8T1D567_9STRA</name>
<evidence type="ECO:0000259" key="1">
    <source>
        <dbReference type="Pfam" id="PF08450"/>
    </source>
</evidence>
<dbReference type="EMBL" id="RCMK01000342">
    <property type="protein sequence ID" value="KAG2935336.1"/>
    <property type="molecule type" value="Genomic_DNA"/>
</dbReference>
<dbReference type="AlphaFoldDB" id="A0A8T1D567"/>
<dbReference type="PANTHER" id="PTHR48471">
    <property type="entry name" value="DDE TNP4 DOMAIN-CONTAINING PROTEIN"/>
    <property type="match status" value="1"/>
</dbReference>
<evidence type="ECO:0000313" key="2">
    <source>
        <dbReference type="EMBL" id="KAG2935336.1"/>
    </source>
</evidence>
<proteinExistence type="predicted"/>
<protein>
    <recommendedName>
        <fullName evidence="1">SMP-30/Gluconolactonase/LRE-like region domain-containing protein</fullName>
    </recommendedName>
</protein>
<dbReference type="VEuPathDB" id="FungiDB:PC110_g5243"/>
<dbReference type="Proteomes" id="UP000736787">
    <property type="component" value="Unassembled WGS sequence"/>
</dbReference>
<evidence type="ECO:0000313" key="3">
    <source>
        <dbReference type="Proteomes" id="UP000736787"/>
    </source>
</evidence>
<feature type="domain" description="SMP-30/Gluconolactonase/LRE-like region" evidence="1">
    <location>
        <begin position="66"/>
        <end position="270"/>
    </location>
</feature>
<reference evidence="2" key="1">
    <citation type="submission" date="2018-10" db="EMBL/GenBank/DDBJ databases">
        <title>Effector identification in a new, highly contiguous assembly of the strawberry crown rot pathogen Phytophthora cactorum.</title>
        <authorList>
            <person name="Armitage A.D."/>
            <person name="Nellist C.F."/>
            <person name="Bates H."/>
            <person name="Vickerstaff R.J."/>
            <person name="Harrison R.J."/>
        </authorList>
    </citation>
    <scope>NUCLEOTIDE SEQUENCE</scope>
    <source>
        <strain evidence="2">4040</strain>
    </source>
</reference>
<sequence>MVFHHLALCNSSSATEPKLFKKRAPNVFRLLFPCKMLWQRAIRRLRVGARDEERVASLVVSGLMHGSSPHFRRQEQTLYFVDMFGKKVLRYSLATEDVGVVYEDTEDFVSAIGWLPDGRMLIVRMKHRQVLVLDQQSSCLELYADVSSVTQFRANELVVSNSGRVYLSNAGFDLAKMKSCCSTTLVSIDPVDRKVRVEATELLLPNGMVITPDGKTLIVGEALAGRLTAFDIVENGKLANRRVWADVGTLLGGITLDAEGCIWASVPQMGAYESPGGALIRVREGGQIMDLLGFRRNGISHGVHACTLGLDATGTEPNLYFVESVASKEATVLMQGHRTAQKNSILKRTRNLQLQEQHGGGSRDGSADVAVPCLLTRGGKVRAEVYRMMLQDAWRIAMRSRYYLITQCLDRPSESAWMALYKHGGDRNFLNATSLTRSYFHQLLERFSTFYQIRPVSGAGGRPPKLRYHHQALSLLLFFYVGYMEHYAPARISWSSPARQIELARRVKAREPMLKHTFRFIDGNCFGSYNRQTRTCKMPCTTDGIMESTLRGLSALRRMIVLFGAGATVRGHGTTRTLRLGGGIGRILSSLRSSARTLDNAITSACQATEWGMGCMQKVSSCLNLPLPYDPELCGLRIDNIFRFSNYRVRTVGISQICTTFSGEMGEVSTTR</sequence>
<dbReference type="InterPro" id="IPR013658">
    <property type="entry name" value="SGL"/>
</dbReference>
<dbReference type="InterPro" id="IPR011042">
    <property type="entry name" value="6-blade_b-propeller_TolB-like"/>
</dbReference>
<accession>A0A8T1D567</accession>
<dbReference type="SUPFAM" id="SSF63829">
    <property type="entry name" value="Calcium-dependent phosphotriesterase"/>
    <property type="match status" value="1"/>
</dbReference>
<dbReference type="PANTHER" id="PTHR48471:SF1">
    <property type="entry name" value="DDE TNP4 DOMAIN-CONTAINING PROTEIN"/>
    <property type="match status" value="1"/>
</dbReference>
<dbReference type="VEuPathDB" id="FungiDB:PC110_g16179"/>
<dbReference type="Gene3D" id="2.120.10.30">
    <property type="entry name" value="TolB, C-terminal domain"/>
    <property type="match status" value="1"/>
</dbReference>